<dbReference type="PROSITE" id="PS50088">
    <property type="entry name" value="ANK_REPEAT"/>
    <property type="match status" value="11"/>
</dbReference>
<protein>
    <recommendedName>
        <fullName evidence="3">NACHT domain-containing protein</fullName>
    </recommendedName>
</protein>
<feature type="repeat" description="ANK" evidence="2">
    <location>
        <begin position="920"/>
        <end position="952"/>
    </location>
</feature>
<keyword evidence="2" id="KW-0040">ANK repeat</keyword>
<dbReference type="InterPro" id="IPR035994">
    <property type="entry name" value="Nucleoside_phosphorylase_sf"/>
</dbReference>
<dbReference type="InterPro" id="IPR054471">
    <property type="entry name" value="GPIID_WHD"/>
</dbReference>
<feature type="repeat" description="ANK" evidence="2">
    <location>
        <begin position="2123"/>
        <end position="2155"/>
    </location>
</feature>
<feature type="repeat" description="ANK" evidence="2">
    <location>
        <begin position="953"/>
        <end position="985"/>
    </location>
</feature>
<dbReference type="Gene3D" id="1.25.40.20">
    <property type="entry name" value="Ankyrin repeat-containing domain"/>
    <property type="match status" value="4"/>
</dbReference>
<dbReference type="PROSITE" id="PS50837">
    <property type="entry name" value="NACHT"/>
    <property type="match status" value="1"/>
</dbReference>
<dbReference type="InterPro" id="IPR027417">
    <property type="entry name" value="P-loop_NTPase"/>
</dbReference>
<dbReference type="PRINTS" id="PR01415">
    <property type="entry name" value="ANKYRIN"/>
</dbReference>
<dbReference type="Pfam" id="PF13637">
    <property type="entry name" value="Ank_4"/>
    <property type="match status" value="1"/>
</dbReference>
<dbReference type="PANTHER" id="PTHR10039:SF15">
    <property type="entry name" value="NACHT DOMAIN-CONTAINING PROTEIN"/>
    <property type="match status" value="1"/>
</dbReference>
<evidence type="ECO:0000259" key="3">
    <source>
        <dbReference type="PROSITE" id="PS50837"/>
    </source>
</evidence>
<feature type="repeat" description="ANK" evidence="2">
    <location>
        <begin position="2089"/>
        <end position="2121"/>
    </location>
</feature>
<evidence type="ECO:0000256" key="2">
    <source>
        <dbReference type="PROSITE-ProRule" id="PRU00023"/>
    </source>
</evidence>
<feature type="repeat" description="ANK" evidence="2">
    <location>
        <begin position="751"/>
        <end position="772"/>
    </location>
</feature>
<evidence type="ECO:0000313" key="4">
    <source>
        <dbReference type="EMBL" id="RKL20931.1"/>
    </source>
</evidence>
<dbReference type="Gene3D" id="3.40.50.300">
    <property type="entry name" value="P-loop containing nucleotide triphosphate hydrolases"/>
    <property type="match status" value="2"/>
</dbReference>
<feature type="repeat" description="ANK" evidence="2">
    <location>
        <begin position="2020"/>
        <end position="2052"/>
    </location>
</feature>
<dbReference type="PROSITE" id="PS50297">
    <property type="entry name" value="ANK_REP_REGION"/>
    <property type="match status" value="9"/>
</dbReference>
<feature type="repeat" description="ANK" evidence="2">
    <location>
        <begin position="718"/>
        <end position="750"/>
    </location>
</feature>
<sequence>MSFGFSVGDFITVIELAAKIRKEFAGAPGQFKEITDQTRLLYNSLGDVDTIPDWELSSKEADELKEIKKGCWEVLRSLEKTLNKYTELQPGDQDVRKKVKKIWKRLTWEPDDIRDLRSRMTENVALLNAFYGKLSNETSRATKAGVDRLNQFQDNQKRREEDQKILNWLTAIDYTLQHNDFISQREEGTGHWLLASTAFQEWLETSTETLFALGMPGAGKTILTSIVVDELLKRYSDDDTTGIAYIYCNFQRTHEQKATDILASLLKQLAQRRPTLPDSVEKMYKRHHRYQTRPLFDEISTTLQSVSTLYSRVFIVIDALDECQASGGCRSRLLKGIFDLQEQSKAKIFATSRDIPEISEKFRKRRSLEIEIYAHDVDVHRYLDGNMFQMQDSVGCNPGLEREIKTRITQSAQGMFLLAQLLFDSLVGAKSPPDARAALANLPTGTDVDIYDRVYKNAMVRIEGQAKLQTKTAKQVLSWIVNAKRPLTTLELQHALPVEPTVLNLDTDRLPQIEHILSVCAGLVVVDKESNIIRLVHYTTQQYFVQSQESWFSGAKAEIATVCVVYLSLDVFSSGQCSTDVEFEERLQSYPFFDYTARNWGHHVRDISMSGDEEILALNLLESQGNISASSQGMLATKLWERHPDYSQQVPLHVTGLHLAAYFGLEQLLATLLWRGHSYSCKDSDGRTALSWAAESGYEKVVKRLLDSPIEKDWRDNNGLTPLSWAACSGHHTIVKLLLQQDVEPDPKDRNGETPLSKAACRGYEEIVELLLATRLVNPDIKYRTGETPLWWASYNGHKEVVKHLLTFDSVNPDSMNIEHRTPLWAAACPGSEDILQLLLDKGANPDPKDIWDRSVLSHAAMSGHETLVSILLANPKVNPNFGDEEGKTPLYYATSFGHRNIVQALLADSRVDPESRTKWGRTPVCSAAENGHVEILKLLTKKKIKLDEKDHDGRTPLWWAAAHGQDAVIKWFLQQGIDPVTIDNFGFTPLSVAAGKGHEAAVELLLAYNQFSLESQDKWGATPLFWATVSGHESVIELLSEEFQANRAQELDLAPLVKLSLEVEDEFVKFLLSETAVRALVLVTSQCDPSTLDDLLMKYPEWQYIAYCTKDCLQLPGPEIMMNTLWDGSELCPRNSAATAMLDQRHADLLKPPNDPNTYTLGSIGKHNIVIACLPKGKIGNNAAATFAVQMVRTFPSIKVGLMVGIGGGIPPKVRLGDVVVSTPVDQYLGVVQWDLGKTEKDGIFKRTGALNNPPSALLTALTKLETNHEMYGSKISQYLDDLKKNWPSLVPKYTRHDSLKDPLFVRDTYYRSCSSWEAICSVLSDMIQALLQFLLGWWAFGPTERGAEQVANSTMSATANGGQRQPGDMRVHYGLIASGNQVIKDAGFRDSLNESLGGGVLCLEMEAAGLMDFPCIVIRGICDYADSQKNKEWQEHAAAVAAAFAKELLECVQPGDVSGERPVKEILSQVLDDTSAIRENTTHTRAKLDRKEDAEILDWLTPIDYGPQQSDYLNRRHPATGNWLLESEEFLGWLATSKQTLFCPGIPGAGKTILTSIVVDSLNSKFDNDSEIGVAYIYCNFRRQHEQKIDDLLASLLKQLTQCRSSLPDSVKSLYDRHKTKRTRPSLDEILGLLRSVAVMYSRVFIIVDALDECPASDGCRTRFLSELFNLQTRHGTNIFATSRFIPEIMDRFETSLSIEIRASPDDVARYLEGHIEQLPSFVQQDRQLQEEITTGISEAVDGMFLLAQLYLGLLGDKLTLNDLRSAMETFQKQGQGSGEDQKDKVLAGAYEQAMERINGQMPGMKTLAMKVLSWITCAKRQLTTSELQHALAIKTGKSKLDHGDLPHIGDMVSVCAGLVTVDEESGIIRLAHYTTQEYLKRSRERWLRDPESVITTTCVAYLSFIVFETGPCTTDHKFEERLRLNPFYHYAAHNWGHHAPKDKAPSEEVISFLKSKAKVGASIQALMAAKQYSLHSDYSQEAPGKMTGLHLAGYFGVNKAVNTLLSLGNDPDPKDTYSRTPLWYAAQNGHEAVVELLVAAGADVNATAGNVLQTALQAAAARGHLEVVEKLLAARADVNTAATWRYGRTALQAAAEGGYLEVIEKLLVAGADANAAATGYGWTALQVAAARGHLEVVQKLLAAGADANNAAGGCINIDFLPTQTGQ</sequence>
<proteinExistence type="predicted"/>
<dbReference type="GO" id="GO:0003824">
    <property type="term" value="F:catalytic activity"/>
    <property type="evidence" value="ECO:0007669"/>
    <property type="project" value="InterPro"/>
</dbReference>
<dbReference type="InterPro" id="IPR036770">
    <property type="entry name" value="Ankyrin_rpt-contain_sf"/>
</dbReference>
<comment type="caution">
    <text evidence="4">The sequence shown here is derived from an EMBL/GenBank/DDBJ whole genome shotgun (WGS) entry which is preliminary data.</text>
</comment>
<dbReference type="EMBL" id="MRDB01000147">
    <property type="protein sequence ID" value="RKL20931.1"/>
    <property type="molecule type" value="Genomic_DNA"/>
</dbReference>
<feature type="repeat" description="ANK" evidence="2">
    <location>
        <begin position="685"/>
        <end position="717"/>
    </location>
</feature>
<dbReference type="SMART" id="SM00248">
    <property type="entry name" value="ANK"/>
    <property type="match status" value="16"/>
</dbReference>
<dbReference type="InterPro" id="IPR002110">
    <property type="entry name" value="Ankyrin_rpt"/>
</dbReference>
<keyword evidence="1" id="KW-0677">Repeat</keyword>
<dbReference type="GO" id="GO:0009116">
    <property type="term" value="P:nucleoside metabolic process"/>
    <property type="evidence" value="ECO:0007669"/>
    <property type="project" value="InterPro"/>
</dbReference>
<dbReference type="InterPro" id="IPR056884">
    <property type="entry name" value="NPHP3-like_N"/>
</dbReference>
<organism evidence="4 5">
    <name type="scientific">Gibberella intermedia</name>
    <name type="common">Bulb rot disease fungus</name>
    <name type="synonym">Fusarium proliferatum</name>
    <dbReference type="NCBI Taxonomy" id="948311"/>
    <lineage>
        <taxon>Eukaryota</taxon>
        <taxon>Fungi</taxon>
        <taxon>Dikarya</taxon>
        <taxon>Ascomycota</taxon>
        <taxon>Pezizomycotina</taxon>
        <taxon>Sordariomycetes</taxon>
        <taxon>Hypocreomycetidae</taxon>
        <taxon>Hypocreales</taxon>
        <taxon>Nectriaceae</taxon>
        <taxon>Fusarium</taxon>
        <taxon>Fusarium fujikuroi species complex</taxon>
    </lineage>
</organism>
<dbReference type="PANTHER" id="PTHR10039">
    <property type="entry name" value="AMELOGENIN"/>
    <property type="match status" value="1"/>
</dbReference>
<accession>A0A420RV47</accession>
<dbReference type="SUPFAM" id="SSF48403">
    <property type="entry name" value="Ankyrin repeat"/>
    <property type="match status" value="2"/>
</dbReference>
<dbReference type="Proteomes" id="UP000283569">
    <property type="component" value="Unassembled WGS sequence"/>
</dbReference>
<feature type="repeat" description="ANK" evidence="2">
    <location>
        <begin position="2054"/>
        <end position="2086"/>
    </location>
</feature>
<reference evidence="4 5" key="1">
    <citation type="journal article" date="2018" name="Sci. Rep.">
        <title>Characterisation of pathogen-specific regions and novel effector candidates in Fusarium oxysporum f. sp. cepae.</title>
        <authorList>
            <person name="Armitage A.D."/>
            <person name="Taylor A."/>
            <person name="Sobczyk M.K."/>
            <person name="Baxter L."/>
            <person name="Greenfield B.P."/>
            <person name="Bates H.J."/>
            <person name="Wilson F."/>
            <person name="Jackson A.C."/>
            <person name="Ott S."/>
            <person name="Harrison R.J."/>
            <person name="Clarkson J.P."/>
        </authorList>
    </citation>
    <scope>NUCLEOTIDE SEQUENCE [LARGE SCALE GENOMIC DNA]</scope>
    <source>
        <strain evidence="4 5">Fp_A8</strain>
    </source>
</reference>
<feature type="repeat" description="ANK" evidence="2">
    <location>
        <begin position="886"/>
        <end position="907"/>
    </location>
</feature>
<feature type="domain" description="NACHT" evidence="3">
    <location>
        <begin position="208"/>
        <end position="353"/>
    </location>
</feature>
<evidence type="ECO:0000313" key="5">
    <source>
        <dbReference type="Proteomes" id="UP000283569"/>
    </source>
</evidence>
<dbReference type="Pfam" id="PF24883">
    <property type="entry name" value="NPHP3_N"/>
    <property type="match status" value="2"/>
</dbReference>
<dbReference type="InterPro" id="IPR007111">
    <property type="entry name" value="NACHT_NTPase"/>
</dbReference>
<dbReference type="SUPFAM" id="SSF53167">
    <property type="entry name" value="Purine and uridine phosphorylases"/>
    <property type="match status" value="1"/>
</dbReference>
<name>A0A420RV47_GIBIN</name>
<feature type="repeat" description="ANK" evidence="2">
    <location>
        <begin position="819"/>
        <end position="851"/>
    </location>
</feature>
<gene>
    <name evidence="4" type="ORF">BFJ72_g14953</name>
</gene>
<dbReference type="Pfam" id="PF22939">
    <property type="entry name" value="WHD_GPIID"/>
    <property type="match status" value="2"/>
</dbReference>
<evidence type="ECO:0000256" key="1">
    <source>
        <dbReference type="ARBA" id="ARBA00022737"/>
    </source>
</evidence>
<dbReference type="Gene3D" id="3.40.50.1580">
    <property type="entry name" value="Nucleoside phosphorylase domain"/>
    <property type="match status" value="1"/>
</dbReference>
<dbReference type="Pfam" id="PF12796">
    <property type="entry name" value="Ank_2"/>
    <property type="match status" value="6"/>
</dbReference>
<dbReference type="SUPFAM" id="SSF52540">
    <property type="entry name" value="P-loop containing nucleoside triphosphate hydrolases"/>
    <property type="match status" value="2"/>
</dbReference>